<dbReference type="Proteomes" id="UP000562352">
    <property type="component" value="Unassembled WGS sequence"/>
</dbReference>
<name>A0A841DHU4_PLAVE</name>
<reference evidence="1 2" key="1">
    <citation type="submission" date="2020-08" db="EMBL/GenBank/DDBJ databases">
        <title>Genomic Encyclopedia of Type Strains, Phase III (KMG-III): the genomes of soil and plant-associated and newly described type strains.</title>
        <authorList>
            <person name="Whitman W."/>
        </authorList>
    </citation>
    <scope>NUCLEOTIDE SEQUENCE [LARGE SCALE GENOMIC DNA]</scope>
    <source>
        <strain evidence="1 2">CECT 3303</strain>
    </source>
</reference>
<dbReference type="EMBL" id="JACHJJ010000041">
    <property type="protein sequence ID" value="MBB5967878.1"/>
    <property type="molecule type" value="Genomic_DNA"/>
</dbReference>
<evidence type="ECO:0000313" key="2">
    <source>
        <dbReference type="Proteomes" id="UP000562352"/>
    </source>
</evidence>
<dbReference type="AlphaFoldDB" id="A0A841DHU4"/>
<evidence type="ECO:0000313" key="1">
    <source>
        <dbReference type="EMBL" id="MBB5967878.1"/>
    </source>
</evidence>
<keyword evidence="2" id="KW-1185">Reference proteome</keyword>
<gene>
    <name evidence="1" type="ORF">FHS22_007192</name>
</gene>
<sequence>MRHDPDTAPALGEVPWPEQSLHDLEMLALCCPECGNNELVETSIITDQGRETALECDHCGEVCPDVR</sequence>
<dbReference type="RefSeq" id="WP_184948578.1">
    <property type="nucleotide sequence ID" value="NZ_BAAAWZ010000004.1"/>
</dbReference>
<protein>
    <submittedName>
        <fullName evidence="1">Putative RNA-binding Zn-ribbon protein involved in translation (DUF1610 family)</fullName>
    </submittedName>
</protein>
<organism evidence="1 2">
    <name type="scientific">Planomonospora venezuelensis</name>
    <dbReference type="NCBI Taxonomy" id="1999"/>
    <lineage>
        <taxon>Bacteria</taxon>
        <taxon>Bacillati</taxon>
        <taxon>Actinomycetota</taxon>
        <taxon>Actinomycetes</taxon>
        <taxon>Streptosporangiales</taxon>
        <taxon>Streptosporangiaceae</taxon>
        <taxon>Planomonospora</taxon>
    </lineage>
</organism>
<comment type="caution">
    <text evidence="1">The sequence shown here is derived from an EMBL/GenBank/DDBJ whole genome shotgun (WGS) entry which is preliminary data.</text>
</comment>
<proteinExistence type="predicted"/>
<accession>A0A841DHU4</accession>